<dbReference type="InterPro" id="IPR014756">
    <property type="entry name" value="Ig_E-set"/>
</dbReference>
<protein>
    <submittedName>
        <fullName evidence="5">Alpha-1,6-glucosidase</fullName>
    </submittedName>
</protein>
<evidence type="ECO:0000313" key="6">
    <source>
        <dbReference type="Proteomes" id="UP001157186"/>
    </source>
</evidence>
<dbReference type="SUPFAM" id="SSF81296">
    <property type="entry name" value="E set domains"/>
    <property type="match status" value="2"/>
</dbReference>
<dbReference type="InterPro" id="IPR024561">
    <property type="entry name" value="Pullul_strch_C"/>
</dbReference>
<evidence type="ECO:0000259" key="4">
    <source>
        <dbReference type="SMART" id="SM00642"/>
    </source>
</evidence>
<accession>A0ABQ6GXX5</accession>
<dbReference type="InterPro" id="IPR040671">
    <property type="entry name" value="Pullulanase_N2"/>
</dbReference>
<dbReference type="SUPFAM" id="SSF51011">
    <property type="entry name" value="Glycosyl hydrolase domain"/>
    <property type="match status" value="1"/>
</dbReference>
<name>A0ABQ6GXX5_9GAMM</name>
<keyword evidence="3" id="KW-0732">Signal</keyword>
<reference evidence="5 6" key="1">
    <citation type="submission" date="2023-03" db="EMBL/GenBank/DDBJ databases">
        <title>Draft genome sequence of Thalassotalea insulae KCTC 62186T.</title>
        <authorList>
            <person name="Sawabe T."/>
        </authorList>
    </citation>
    <scope>NUCLEOTIDE SEQUENCE [LARGE SCALE GENOMIC DNA]</scope>
    <source>
        <strain evidence="5 6">KCTC 62186</strain>
    </source>
</reference>
<organism evidence="5 6">
    <name type="scientific">Thalassotalea insulae</name>
    <dbReference type="NCBI Taxonomy" id="2056778"/>
    <lineage>
        <taxon>Bacteria</taxon>
        <taxon>Pseudomonadati</taxon>
        <taxon>Pseudomonadota</taxon>
        <taxon>Gammaproteobacteria</taxon>
        <taxon>Alteromonadales</taxon>
        <taxon>Colwelliaceae</taxon>
        <taxon>Thalassotalea</taxon>
    </lineage>
</organism>
<evidence type="ECO:0000256" key="2">
    <source>
        <dbReference type="ARBA" id="ARBA00023295"/>
    </source>
</evidence>
<comment type="caution">
    <text evidence="5">The sequence shown here is derived from an EMBL/GenBank/DDBJ whole genome shotgun (WGS) entry which is preliminary data.</text>
</comment>
<feature type="domain" description="Glycosyl hydrolase family 13 catalytic" evidence="4">
    <location>
        <begin position="698"/>
        <end position="1065"/>
    </location>
</feature>
<dbReference type="InterPro" id="IPR017853">
    <property type="entry name" value="GH"/>
</dbReference>
<dbReference type="CDD" id="cd02860">
    <property type="entry name" value="E_set_Pullulanase"/>
    <property type="match status" value="1"/>
</dbReference>
<sequence>MNLFRKRTFSPWNKRNNNQTAVTFTTLLVAGISFTSFADHTSPPSNVTLVGDLQTELSCSNDWQPECSASQLIQDGDNWQATFVIPAGEWQYKIAVNNSWDESYGNNGDNISLYLPEAREVTFSYNHSSHQVSDDAPVVIKQPALVALVGDLQSELGCSGDWQPECTATQLTLDESDLIWQGTFNIPAGSWQYKTALNGSWDENYGANATRNGSNINLPLAESTSVKFYYDHASHWLANNKTNVIATLAGNFQAQLGCPGDWQPECLRSWLQDADGDGLYSFTTTALTAGNYQVKVAHNESWQENYGANGAQNGANIDFTVSIDNAPVTFTYQPDSHQLTIGSSGFDANLKQAKAYWLSEDTLAYDVPQNTTVTLHYSESAALTVTPDGLVGGEHITLQANGVIEGDIAEKFRHLAGLPAFKISAQDLSKVPAILKSQYALVAQDSEGQPLSATGIQPPGVLDDLYTFDGKLGVNFDSENFDSENHVSLSVWAPSARSLKLHLFDDSDATTSAQVLPMLEDSATGVWHIAGDSSWQGKYYLFEVEVYSRATGNIEHNLVTDPYSVSLSINSKRSQIVNLNDEQLKPLGWDKLAKPRLNAPEDQAIYELHVRDFSIHDQTVPEEMRGTFKAFAYQQSNGSEHLRKLAHAGLTSIHLLPAFDCATIEEDKTAQLVTDDLSVFSGDSTEQQAAVDAIRGQDGFNWCYDPYHYTVPEGSYATDANGSTRIREFRDMVASLNKANLRVIMDVVYNHTSGSLQGEKSVLDKIVPDYYHRLNSIGDIEMSSCCANTATEHNMMEKLMLDSLKTWATDYKVDGFRFDLMGHHTKENLLKAQAMLHSLTLEHDGVDGSSIYLYGEGWNFGEVVNNTRFEQASQRNMGDHTGIGSFNDHIRDAVRGGGPFDSGNAHVANQGFINGLYYDANSQSQATLADLLHTTDKVRMSLAGTLSNYQFTDHLGNQIASSAIGGYTSDPQEAINYIAAHDNETLFDASQYKLPLSTSKADRVRVQNLGNAIVALAQGIPFYHAGQDMLRSKSSDRNSYDAGDWFNILDFSYTENGWARGLPLQGDNEANWQVSQPRLANPDLAVGSSEITSAVAHMQEMMTIRRSSSLFRLQTADEVNNQLRFHNTGPNQTPGLIVMSLSKDDDIKHVVLFNASTQAQTFTLEALTNKEKFMLHPVQKSAKDKIVRQAKFNAKQASFTVPARTTAVFVKPNTVNNGRDGR</sequence>
<dbReference type="PANTHER" id="PTHR43002">
    <property type="entry name" value="GLYCOGEN DEBRANCHING ENZYME"/>
    <property type="match status" value="1"/>
</dbReference>
<dbReference type="SMART" id="SM00642">
    <property type="entry name" value="Aamy"/>
    <property type="match status" value="1"/>
</dbReference>
<keyword evidence="6" id="KW-1185">Reference proteome</keyword>
<keyword evidence="2" id="KW-0326">Glycosidase</keyword>
<feature type="signal peptide" evidence="3">
    <location>
        <begin position="1"/>
        <end position="38"/>
    </location>
</feature>
<dbReference type="SUPFAM" id="SSF51445">
    <property type="entry name" value="(Trans)glycosidases"/>
    <property type="match status" value="1"/>
</dbReference>
<gene>
    <name evidence="5" type="ORF">tinsulaeT_27970</name>
</gene>
<evidence type="ECO:0000313" key="5">
    <source>
        <dbReference type="EMBL" id="GLX79457.1"/>
    </source>
</evidence>
<dbReference type="Gene3D" id="3.20.20.80">
    <property type="entry name" value="Glycosidases"/>
    <property type="match status" value="1"/>
</dbReference>
<evidence type="ECO:0000256" key="3">
    <source>
        <dbReference type="SAM" id="SignalP"/>
    </source>
</evidence>
<dbReference type="Gene3D" id="2.60.40.10">
    <property type="entry name" value="Immunoglobulins"/>
    <property type="match status" value="4"/>
</dbReference>
<dbReference type="Gene3D" id="2.60.40.1180">
    <property type="entry name" value="Golgi alpha-mannosidase II"/>
    <property type="match status" value="1"/>
</dbReference>
<dbReference type="Gene3D" id="2.60.40.1130">
    <property type="entry name" value="Rab geranylgeranyltransferase alpha-subunit, insert domain"/>
    <property type="match status" value="1"/>
</dbReference>
<dbReference type="EMBL" id="BSST01000001">
    <property type="protein sequence ID" value="GLX79457.1"/>
    <property type="molecule type" value="Genomic_DNA"/>
</dbReference>
<comment type="similarity">
    <text evidence="1">Belongs to the glycosyl hydrolase 13 family.</text>
</comment>
<dbReference type="InterPro" id="IPR013780">
    <property type="entry name" value="Glyco_hydro_b"/>
</dbReference>
<feature type="chain" id="PRO_5046379254" evidence="3">
    <location>
        <begin position="39"/>
        <end position="1222"/>
    </location>
</feature>
<dbReference type="InterPro" id="IPR006047">
    <property type="entry name" value="GH13_cat_dom"/>
</dbReference>
<dbReference type="InterPro" id="IPR054409">
    <property type="entry name" value="X25_BaPul-like"/>
</dbReference>
<dbReference type="InterPro" id="IPR004193">
    <property type="entry name" value="Glyco_hydro_13_N"/>
</dbReference>
<evidence type="ECO:0000256" key="1">
    <source>
        <dbReference type="ARBA" id="ARBA00008061"/>
    </source>
</evidence>
<dbReference type="NCBIfam" id="TIGR02103">
    <property type="entry name" value="pullul_strch"/>
    <property type="match status" value="1"/>
</dbReference>
<dbReference type="RefSeq" id="WP_284245369.1">
    <property type="nucleotide sequence ID" value="NZ_BSST01000001.1"/>
</dbReference>
<dbReference type="CDD" id="cd11341">
    <property type="entry name" value="AmyAc_Pullulanase_LD-like"/>
    <property type="match status" value="1"/>
</dbReference>
<dbReference type="CDD" id="cd12962">
    <property type="entry name" value="X25_BaPul_like"/>
    <property type="match status" value="3"/>
</dbReference>
<keyword evidence="2" id="KW-0378">Hydrolase</keyword>
<dbReference type="Pfam" id="PF02922">
    <property type="entry name" value="CBM_48"/>
    <property type="match status" value="1"/>
</dbReference>
<proteinExistence type="inferred from homology"/>
<dbReference type="Pfam" id="PF17967">
    <property type="entry name" value="Pullulanase_N2"/>
    <property type="match status" value="1"/>
</dbReference>
<dbReference type="Pfam" id="PF11852">
    <property type="entry name" value="Pullul_strch_C"/>
    <property type="match status" value="1"/>
</dbReference>
<dbReference type="Pfam" id="PF22058">
    <property type="entry name" value="X25_BaPul_like"/>
    <property type="match status" value="3"/>
</dbReference>
<dbReference type="InterPro" id="IPR011839">
    <property type="entry name" value="Pullul_strch"/>
</dbReference>
<dbReference type="InterPro" id="IPR013783">
    <property type="entry name" value="Ig-like_fold"/>
</dbReference>
<dbReference type="Proteomes" id="UP001157186">
    <property type="component" value="Unassembled WGS sequence"/>
</dbReference>